<dbReference type="Proteomes" id="UP000199584">
    <property type="component" value="Unassembled WGS sequence"/>
</dbReference>
<keyword evidence="7 11" id="KW-0694">RNA-binding</keyword>
<keyword evidence="2 11" id="KW-0820">tRNA-binding</keyword>
<feature type="binding site" evidence="11">
    <location>
        <begin position="11"/>
        <end position="18"/>
    </location>
    <ligand>
        <name>ATP</name>
        <dbReference type="ChEBI" id="CHEBI:30616"/>
    </ligand>
</feature>
<dbReference type="GO" id="GO:0000049">
    <property type="term" value="F:tRNA binding"/>
    <property type="evidence" value="ECO:0007669"/>
    <property type="project" value="UniProtKB-KW"/>
</dbReference>
<evidence type="ECO:0000313" key="15">
    <source>
        <dbReference type="Proteomes" id="UP000199584"/>
    </source>
</evidence>
<keyword evidence="15" id="KW-1185">Reference proteome</keyword>
<feature type="region of interest" description="Interaction with tRNA" evidence="11">
    <location>
        <begin position="311"/>
        <end position="312"/>
    </location>
</feature>
<dbReference type="InterPro" id="IPR004506">
    <property type="entry name" value="MnmA-like"/>
</dbReference>
<dbReference type="Gene3D" id="3.40.50.620">
    <property type="entry name" value="HUPs"/>
    <property type="match status" value="1"/>
</dbReference>
<gene>
    <name evidence="11" type="primary">mnmA</name>
    <name evidence="14" type="ORF">SAMN05660706_108113</name>
</gene>
<accession>A0A1I6DC01</accession>
<comment type="similarity">
    <text evidence="11">Belongs to the MnmA/TRMU family.</text>
</comment>
<dbReference type="EMBL" id="FOYM01000008">
    <property type="protein sequence ID" value="SFR02993.1"/>
    <property type="molecule type" value="Genomic_DNA"/>
</dbReference>
<dbReference type="EC" id="2.8.1.13" evidence="11"/>
<dbReference type="NCBIfam" id="NF001138">
    <property type="entry name" value="PRK00143.1"/>
    <property type="match status" value="1"/>
</dbReference>
<dbReference type="GO" id="GO:0005737">
    <property type="term" value="C:cytoplasm"/>
    <property type="evidence" value="ECO:0007669"/>
    <property type="project" value="UniProtKB-SubCell"/>
</dbReference>
<evidence type="ECO:0000256" key="2">
    <source>
        <dbReference type="ARBA" id="ARBA00022555"/>
    </source>
</evidence>
<dbReference type="Gene3D" id="2.30.30.280">
    <property type="entry name" value="Adenine nucleotide alpha hydrolases-like domains"/>
    <property type="match status" value="1"/>
</dbReference>
<evidence type="ECO:0000256" key="1">
    <source>
        <dbReference type="ARBA" id="ARBA00022490"/>
    </source>
</evidence>
<dbReference type="HAMAP" id="MF_00144">
    <property type="entry name" value="tRNA_thiouridyl_MnmA"/>
    <property type="match status" value="1"/>
</dbReference>
<feature type="site" description="Interaction with tRNA" evidence="11">
    <location>
        <position position="132"/>
    </location>
</feature>
<evidence type="ECO:0000259" key="12">
    <source>
        <dbReference type="Pfam" id="PF20258"/>
    </source>
</evidence>
<feature type="active site" description="Nucleophile" evidence="11">
    <location>
        <position position="107"/>
    </location>
</feature>
<keyword evidence="8" id="KW-1015">Disulfide bond</keyword>
<dbReference type="InterPro" id="IPR046885">
    <property type="entry name" value="MnmA-like_C"/>
</dbReference>
<evidence type="ECO:0000256" key="7">
    <source>
        <dbReference type="ARBA" id="ARBA00022884"/>
    </source>
</evidence>
<dbReference type="STRING" id="39060.SAMN05660706_108113"/>
<feature type="binding site" evidence="11">
    <location>
        <position position="37"/>
    </location>
    <ligand>
        <name>ATP</name>
        <dbReference type="ChEBI" id="CHEBI:30616"/>
    </ligand>
</feature>
<evidence type="ECO:0000259" key="13">
    <source>
        <dbReference type="Pfam" id="PF20259"/>
    </source>
</evidence>
<dbReference type="AlphaFoldDB" id="A0A1I6DC01"/>
<feature type="binding site" evidence="11">
    <location>
        <position position="131"/>
    </location>
    <ligand>
        <name>ATP</name>
        <dbReference type="ChEBI" id="CHEBI:30616"/>
    </ligand>
</feature>
<feature type="domain" description="tRNA-specific 2-thiouridylase MnmA-like C-terminal" evidence="12">
    <location>
        <begin position="286"/>
        <end position="360"/>
    </location>
</feature>
<feature type="active site" description="Cysteine persulfide intermediate" evidence="11">
    <location>
        <position position="205"/>
    </location>
</feature>
<feature type="site" description="Interaction with tRNA" evidence="11">
    <location>
        <position position="344"/>
    </location>
</feature>
<name>A0A1I6DC01_9FIRM</name>
<comment type="catalytic activity">
    <reaction evidence="9 11">
        <text>S-sulfanyl-L-cysteinyl-[protein] + uridine(34) in tRNA + AH2 + ATP = 2-thiouridine(34) in tRNA + L-cysteinyl-[protein] + A + AMP + diphosphate + H(+)</text>
        <dbReference type="Rhea" id="RHEA:47032"/>
        <dbReference type="Rhea" id="RHEA-COMP:10131"/>
        <dbReference type="Rhea" id="RHEA-COMP:11726"/>
        <dbReference type="Rhea" id="RHEA-COMP:11727"/>
        <dbReference type="Rhea" id="RHEA-COMP:11728"/>
        <dbReference type="ChEBI" id="CHEBI:13193"/>
        <dbReference type="ChEBI" id="CHEBI:15378"/>
        <dbReference type="ChEBI" id="CHEBI:17499"/>
        <dbReference type="ChEBI" id="CHEBI:29950"/>
        <dbReference type="ChEBI" id="CHEBI:30616"/>
        <dbReference type="ChEBI" id="CHEBI:33019"/>
        <dbReference type="ChEBI" id="CHEBI:61963"/>
        <dbReference type="ChEBI" id="CHEBI:65315"/>
        <dbReference type="ChEBI" id="CHEBI:87170"/>
        <dbReference type="ChEBI" id="CHEBI:456215"/>
        <dbReference type="EC" id="2.8.1.13"/>
    </reaction>
</comment>
<dbReference type="Pfam" id="PF20258">
    <property type="entry name" value="tRNA_Me_trans_C"/>
    <property type="match status" value="1"/>
</dbReference>
<feature type="domain" description="tRNA-specific 2-thiouridylase MnmA-like central" evidence="13">
    <location>
        <begin position="214"/>
        <end position="277"/>
    </location>
</feature>
<keyword evidence="4 11" id="KW-0819">tRNA processing</keyword>
<feature type="region of interest" description="Interaction with tRNA" evidence="11">
    <location>
        <begin position="155"/>
        <end position="157"/>
    </location>
</feature>
<evidence type="ECO:0000256" key="11">
    <source>
        <dbReference type="HAMAP-Rule" id="MF_00144"/>
    </source>
</evidence>
<dbReference type="FunFam" id="3.40.50.620:FF:000115">
    <property type="entry name" value="tRNA-specific 2-thiouridylase MnmA"/>
    <property type="match status" value="1"/>
</dbReference>
<evidence type="ECO:0000256" key="10">
    <source>
        <dbReference type="ARBA" id="ARBA00056575"/>
    </source>
</evidence>
<keyword evidence="6 11" id="KW-0067">ATP-binding</keyword>
<keyword evidence="5 11" id="KW-0547">Nucleotide-binding</keyword>
<evidence type="ECO:0000256" key="6">
    <source>
        <dbReference type="ARBA" id="ARBA00022840"/>
    </source>
</evidence>
<dbReference type="Pfam" id="PF03054">
    <property type="entry name" value="tRNA_Me_trans"/>
    <property type="match status" value="1"/>
</dbReference>
<dbReference type="InterPro" id="IPR046884">
    <property type="entry name" value="MnmA-like_central"/>
</dbReference>
<keyword evidence="1 11" id="KW-0963">Cytoplasm</keyword>
<dbReference type="InterPro" id="IPR023382">
    <property type="entry name" value="MnmA-like_central_sf"/>
</dbReference>
<dbReference type="InterPro" id="IPR014729">
    <property type="entry name" value="Rossmann-like_a/b/a_fold"/>
</dbReference>
<comment type="function">
    <text evidence="10 11">Catalyzes the 2-thiolation of uridine at the wobble position (U34) of tRNA, leading to the formation of s(2)U34.</text>
</comment>
<sequence>MANDNKLVVVAMSGGVDSSVTAALLLEQGYDVIGVTMQIWDPRVTEVAGDYVGCCSLSAVDDARAVANKLDIPYYVLNFYDLFRETVVDDFCREYIRGRTPNPCVVCNRVVKFEALLRKALGLGAYYVATGHYARIGYEEENGRYTVRKAVDPRKDQTYFLYTLTQGQLAHTLMPLGEYTKDEVRRMAADRGLKTAEKPESQEICFVPDNNYRNFLRENVADEIKPGPFLDLEGNEVGRHEGIAFYTIGQRRGLGLALGERVYVVDIDPERNAVIVGPEEALSRTGLVAGDLNLILVDHLTGPERVQAQIRYNSRPAPATITPLPGGRVRVDFDAPQRAITPGQAVVFYRDDYLLGGGTIEGFATKEE</sequence>
<dbReference type="CDD" id="cd01998">
    <property type="entry name" value="MnmA_TRMU-like"/>
    <property type="match status" value="1"/>
</dbReference>
<reference evidence="15" key="1">
    <citation type="submission" date="2016-10" db="EMBL/GenBank/DDBJ databases">
        <authorList>
            <person name="Varghese N."/>
            <person name="Submissions S."/>
        </authorList>
    </citation>
    <scope>NUCLEOTIDE SEQUENCE [LARGE SCALE GENOMIC DNA]</scope>
    <source>
        <strain evidence="15">DSM 3669</strain>
    </source>
</reference>
<dbReference type="PANTHER" id="PTHR11933">
    <property type="entry name" value="TRNA 5-METHYLAMINOMETHYL-2-THIOURIDYLATE -METHYLTRANSFERASE"/>
    <property type="match status" value="1"/>
</dbReference>
<proteinExistence type="inferred from homology"/>
<dbReference type="GO" id="GO:0002143">
    <property type="term" value="P:tRNA wobble position uridine thiolation"/>
    <property type="evidence" value="ECO:0007669"/>
    <property type="project" value="TreeGrafter"/>
</dbReference>
<dbReference type="NCBIfam" id="TIGR00420">
    <property type="entry name" value="trmU"/>
    <property type="match status" value="1"/>
</dbReference>
<evidence type="ECO:0000256" key="3">
    <source>
        <dbReference type="ARBA" id="ARBA00022679"/>
    </source>
</evidence>
<dbReference type="FunFam" id="2.40.30.10:FF:000023">
    <property type="entry name" value="tRNA-specific 2-thiouridylase MnmA"/>
    <property type="match status" value="1"/>
</dbReference>
<dbReference type="GO" id="GO:0103016">
    <property type="term" value="F:tRNA-uridine 2-sulfurtransferase activity"/>
    <property type="evidence" value="ECO:0007669"/>
    <property type="project" value="UniProtKB-EC"/>
</dbReference>
<dbReference type="Gene3D" id="2.40.30.10">
    <property type="entry name" value="Translation factors"/>
    <property type="match status" value="1"/>
</dbReference>
<evidence type="ECO:0000256" key="9">
    <source>
        <dbReference type="ARBA" id="ARBA00051542"/>
    </source>
</evidence>
<evidence type="ECO:0000256" key="4">
    <source>
        <dbReference type="ARBA" id="ARBA00022694"/>
    </source>
</evidence>
<evidence type="ECO:0000313" key="14">
    <source>
        <dbReference type="EMBL" id="SFR02993.1"/>
    </source>
</evidence>
<dbReference type="Pfam" id="PF20259">
    <property type="entry name" value="tRNA_Me_trans_M"/>
    <property type="match status" value="1"/>
</dbReference>
<comment type="subcellular location">
    <subcellularLocation>
        <location evidence="11">Cytoplasm</location>
    </subcellularLocation>
</comment>
<dbReference type="FunFam" id="2.30.30.280:FF:000001">
    <property type="entry name" value="tRNA-specific 2-thiouridylase MnmA"/>
    <property type="match status" value="1"/>
</dbReference>
<dbReference type="GO" id="GO:0005524">
    <property type="term" value="F:ATP binding"/>
    <property type="evidence" value="ECO:0007669"/>
    <property type="project" value="UniProtKB-KW"/>
</dbReference>
<organism evidence="14 15">
    <name type="scientific">Desulfoscipio geothermicus DSM 3669</name>
    <dbReference type="NCBI Taxonomy" id="1121426"/>
    <lineage>
        <taxon>Bacteria</taxon>
        <taxon>Bacillati</taxon>
        <taxon>Bacillota</taxon>
        <taxon>Clostridia</taxon>
        <taxon>Eubacteriales</taxon>
        <taxon>Desulfallaceae</taxon>
        <taxon>Desulfoscipio</taxon>
    </lineage>
</organism>
<comment type="caution">
    <text evidence="11">Lacks conserved residue(s) required for the propagation of feature annotation.</text>
</comment>
<evidence type="ECO:0000256" key="8">
    <source>
        <dbReference type="ARBA" id="ARBA00023157"/>
    </source>
</evidence>
<protein>
    <recommendedName>
        <fullName evidence="11">tRNA-specific 2-thiouridylase MnmA</fullName>
        <ecNumber evidence="11">2.8.1.13</ecNumber>
    </recommendedName>
</protein>
<evidence type="ECO:0000256" key="5">
    <source>
        <dbReference type="ARBA" id="ARBA00022741"/>
    </source>
</evidence>
<dbReference type="PANTHER" id="PTHR11933:SF5">
    <property type="entry name" value="MITOCHONDRIAL TRNA-SPECIFIC 2-THIOURIDYLASE 1"/>
    <property type="match status" value="1"/>
</dbReference>
<dbReference type="SUPFAM" id="SSF52402">
    <property type="entry name" value="Adenine nucleotide alpha hydrolases-like"/>
    <property type="match status" value="1"/>
</dbReference>
<keyword evidence="3 11" id="KW-0808">Transferase</keyword>